<dbReference type="GO" id="GO:0008202">
    <property type="term" value="P:steroid metabolic process"/>
    <property type="evidence" value="ECO:0007669"/>
    <property type="project" value="TreeGrafter"/>
</dbReference>
<sequence length="198" mass="21786">MELGNDVSTFRRTYKTVFAVFRLIFQGIFNGIIKTFLFWKHVKPEGKAVFITGCDSGFGNATARKLDAKGFHVFAACLFPLGPGAAQLNQETSERLKIVGLDVTSEESVLKALEFVKNNLGHCIIWAIINNAGVYKGLSVEFSTLQEFRDCVEVNAFGPIRVTKAFLPLIRKSKGRVVNVTSMGGRVAAPNMTPLHSE</sequence>
<evidence type="ECO:0000313" key="2">
    <source>
        <dbReference type="EMBL" id="GIY76618.1"/>
    </source>
</evidence>
<protein>
    <recommendedName>
        <fullName evidence="4">Estradiol 17-beta-dehydrogenase 2</fullName>
    </recommendedName>
</protein>
<keyword evidence="1" id="KW-1133">Transmembrane helix</keyword>
<dbReference type="PANTHER" id="PTHR43313:SF36">
    <property type="entry name" value="D-BETA-HYDROXYBUTYRATE DEHYDROGENASE, MITOCHONDRIAL"/>
    <property type="match status" value="1"/>
</dbReference>
<name>A0AAV4W314_CAEEX</name>
<evidence type="ECO:0008006" key="4">
    <source>
        <dbReference type="Google" id="ProtNLM"/>
    </source>
</evidence>
<keyword evidence="1" id="KW-0812">Transmembrane</keyword>
<comment type="caution">
    <text evidence="2">The sequence shown here is derived from an EMBL/GenBank/DDBJ whole genome shotgun (WGS) entry which is preliminary data.</text>
</comment>
<keyword evidence="3" id="KW-1185">Reference proteome</keyword>
<organism evidence="2 3">
    <name type="scientific">Caerostris extrusa</name>
    <name type="common">Bark spider</name>
    <name type="synonym">Caerostris bankana</name>
    <dbReference type="NCBI Taxonomy" id="172846"/>
    <lineage>
        <taxon>Eukaryota</taxon>
        <taxon>Metazoa</taxon>
        <taxon>Ecdysozoa</taxon>
        <taxon>Arthropoda</taxon>
        <taxon>Chelicerata</taxon>
        <taxon>Arachnida</taxon>
        <taxon>Araneae</taxon>
        <taxon>Araneomorphae</taxon>
        <taxon>Entelegynae</taxon>
        <taxon>Araneoidea</taxon>
        <taxon>Araneidae</taxon>
        <taxon>Caerostris</taxon>
    </lineage>
</organism>
<dbReference type="Proteomes" id="UP001054945">
    <property type="component" value="Unassembled WGS sequence"/>
</dbReference>
<dbReference type="PRINTS" id="PR00081">
    <property type="entry name" value="GDHRDH"/>
</dbReference>
<evidence type="ECO:0000313" key="3">
    <source>
        <dbReference type="Proteomes" id="UP001054945"/>
    </source>
</evidence>
<dbReference type="PANTHER" id="PTHR43313">
    <property type="entry name" value="SHORT-CHAIN DEHYDROGENASE/REDUCTASE FAMILY 9C"/>
    <property type="match status" value="1"/>
</dbReference>
<dbReference type="InterPro" id="IPR002347">
    <property type="entry name" value="SDR_fam"/>
</dbReference>
<dbReference type="Gene3D" id="3.40.50.720">
    <property type="entry name" value="NAD(P)-binding Rossmann-like Domain"/>
    <property type="match status" value="1"/>
</dbReference>
<dbReference type="InterPro" id="IPR036291">
    <property type="entry name" value="NAD(P)-bd_dom_sf"/>
</dbReference>
<dbReference type="EMBL" id="BPLR01015505">
    <property type="protein sequence ID" value="GIY76618.1"/>
    <property type="molecule type" value="Genomic_DNA"/>
</dbReference>
<feature type="transmembrane region" description="Helical" evidence="1">
    <location>
        <begin position="20"/>
        <end position="39"/>
    </location>
</feature>
<keyword evidence="1" id="KW-0472">Membrane</keyword>
<gene>
    <name evidence="2" type="primary">DHRS9</name>
    <name evidence="2" type="ORF">CEXT_282921</name>
</gene>
<dbReference type="AlphaFoldDB" id="A0AAV4W314"/>
<dbReference type="GO" id="GO:0016491">
    <property type="term" value="F:oxidoreductase activity"/>
    <property type="evidence" value="ECO:0007669"/>
    <property type="project" value="TreeGrafter"/>
</dbReference>
<dbReference type="SUPFAM" id="SSF51735">
    <property type="entry name" value="NAD(P)-binding Rossmann-fold domains"/>
    <property type="match status" value="1"/>
</dbReference>
<reference evidence="2 3" key="1">
    <citation type="submission" date="2021-06" db="EMBL/GenBank/DDBJ databases">
        <title>Caerostris extrusa draft genome.</title>
        <authorList>
            <person name="Kono N."/>
            <person name="Arakawa K."/>
        </authorList>
    </citation>
    <scope>NUCLEOTIDE SEQUENCE [LARGE SCALE GENOMIC DNA]</scope>
</reference>
<dbReference type="Pfam" id="PF00106">
    <property type="entry name" value="adh_short"/>
    <property type="match status" value="1"/>
</dbReference>
<accession>A0AAV4W314</accession>
<evidence type="ECO:0000256" key="1">
    <source>
        <dbReference type="SAM" id="Phobius"/>
    </source>
</evidence>
<proteinExistence type="predicted"/>